<keyword evidence="1" id="KW-0732">Signal</keyword>
<keyword evidence="3" id="KW-0269">Exonuclease</keyword>
<keyword evidence="4" id="KW-1185">Reference proteome</keyword>
<evidence type="ECO:0000313" key="3">
    <source>
        <dbReference type="EMBL" id="SHE44251.1"/>
    </source>
</evidence>
<organism evidence="3 4">
    <name type="scientific">Bacteroides faecichinchillae</name>
    <dbReference type="NCBI Taxonomy" id="871325"/>
    <lineage>
        <taxon>Bacteria</taxon>
        <taxon>Pseudomonadati</taxon>
        <taxon>Bacteroidota</taxon>
        <taxon>Bacteroidia</taxon>
        <taxon>Bacteroidales</taxon>
        <taxon>Bacteroidaceae</taxon>
        <taxon>Bacteroides</taxon>
    </lineage>
</organism>
<dbReference type="Proteomes" id="UP000184436">
    <property type="component" value="Unassembled WGS sequence"/>
</dbReference>
<dbReference type="PANTHER" id="PTHR14859:SF15">
    <property type="entry name" value="ENDONUCLEASE_EXONUCLEASE_PHOSPHATASE DOMAIN-CONTAINING PROTEIN"/>
    <property type="match status" value="1"/>
</dbReference>
<sequence>MKSIFLLILTSLFILPVQAQNTLKLMSYNIRNGNGMDNICNYQRIADVINKAAPDIVAVQELDSMTNRSGKKYVLGELAKLTGMHAYYAPAIKHDGGKYGIGILSKQVPVRLKTMALPGREESRMLVMAEFKDYIYCCTHMSLTEEDRIKSLQILKEFVSTCKKPLFLAGDMNDQPDSEFIKELQKEFQIISNPKQLTFPASKPKVTIDYIVSLKRNMKGVSVKSTEVVNEPIASDHRPLIVELRMDK</sequence>
<dbReference type="GO" id="GO:0006506">
    <property type="term" value="P:GPI anchor biosynthetic process"/>
    <property type="evidence" value="ECO:0007669"/>
    <property type="project" value="TreeGrafter"/>
</dbReference>
<dbReference type="InterPro" id="IPR036691">
    <property type="entry name" value="Endo/exonu/phosph_ase_sf"/>
</dbReference>
<dbReference type="InterPro" id="IPR051916">
    <property type="entry name" value="GPI-anchor_lipid_remodeler"/>
</dbReference>
<reference evidence="3 4" key="1">
    <citation type="submission" date="2016-11" db="EMBL/GenBank/DDBJ databases">
        <authorList>
            <person name="Jaros S."/>
            <person name="Januszkiewicz K."/>
            <person name="Wedrychowicz H."/>
        </authorList>
    </citation>
    <scope>NUCLEOTIDE SEQUENCE [LARGE SCALE GENOMIC DNA]</scope>
    <source>
        <strain evidence="3 4">DSM 26883</strain>
    </source>
</reference>
<dbReference type="AlphaFoldDB" id="A0A1M4TIF9"/>
<gene>
    <name evidence="3" type="ORF">SAMN05444349_102132</name>
</gene>
<dbReference type="STRING" id="871325.SAMN05444349_102132"/>
<name>A0A1M4TIF9_9BACE</name>
<dbReference type="InterPro" id="IPR005135">
    <property type="entry name" value="Endo/exonuclease/phosphatase"/>
</dbReference>
<evidence type="ECO:0000259" key="2">
    <source>
        <dbReference type="Pfam" id="PF03372"/>
    </source>
</evidence>
<feature type="signal peptide" evidence="1">
    <location>
        <begin position="1"/>
        <end position="19"/>
    </location>
</feature>
<dbReference type="GO" id="GO:0016020">
    <property type="term" value="C:membrane"/>
    <property type="evidence" value="ECO:0007669"/>
    <property type="project" value="GOC"/>
</dbReference>
<dbReference type="Pfam" id="PF03372">
    <property type="entry name" value="Exo_endo_phos"/>
    <property type="match status" value="1"/>
</dbReference>
<dbReference type="EMBL" id="FQVD01000002">
    <property type="protein sequence ID" value="SHE44251.1"/>
    <property type="molecule type" value="Genomic_DNA"/>
</dbReference>
<dbReference type="PANTHER" id="PTHR14859">
    <property type="entry name" value="CALCOFLUOR WHITE HYPERSENSITIVE PROTEIN PRECURSOR"/>
    <property type="match status" value="1"/>
</dbReference>
<evidence type="ECO:0000256" key="1">
    <source>
        <dbReference type="SAM" id="SignalP"/>
    </source>
</evidence>
<feature type="domain" description="Endonuclease/exonuclease/phosphatase" evidence="2">
    <location>
        <begin position="26"/>
        <end position="237"/>
    </location>
</feature>
<keyword evidence="3" id="KW-0540">Nuclease</keyword>
<dbReference type="GO" id="GO:0004527">
    <property type="term" value="F:exonuclease activity"/>
    <property type="evidence" value="ECO:0007669"/>
    <property type="project" value="UniProtKB-KW"/>
</dbReference>
<dbReference type="OrthoDB" id="596345at2"/>
<protein>
    <submittedName>
        <fullName evidence="3">Metal-dependent hydrolase, endonuclease/exonuclease/phosphatase family</fullName>
    </submittedName>
</protein>
<dbReference type="Gene3D" id="3.60.10.10">
    <property type="entry name" value="Endonuclease/exonuclease/phosphatase"/>
    <property type="match status" value="1"/>
</dbReference>
<keyword evidence="3" id="KW-0255">Endonuclease</keyword>
<feature type="chain" id="PRO_5030031055" evidence="1">
    <location>
        <begin position="20"/>
        <end position="248"/>
    </location>
</feature>
<keyword evidence="3" id="KW-0378">Hydrolase</keyword>
<accession>A0A1M4TIF9</accession>
<dbReference type="GO" id="GO:0004519">
    <property type="term" value="F:endonuclease activity"/>
    <property type="evidence" value="ECO:0007669"/>
    <property type="project" value="UniProtKB-KW"/>
</dbReference>
<dbReference type="SUPFAM" id="SSF56219">
    <property type="entry name" value="DNase I-like"/>
    <property type="match status" value="1"/>
</dbReference>
<proteinExistence type="predicted"/>
<evidence type="ECO:0000313" key="4">
    <source>
        <dbReference type="Proteomes" id="UP000184436"/>
    </source>
</evidence>